<comment type="catalytic activity">
    <reaction evidence="14 15">
        <text>ATP + H2O = ADP + phosphate + H(+)</text>
        <dbReference type="Rhea" id="RHEA:13065"/>
        <dbReference type="ChEBI" id="CHEBI:15377"/>
        <dbReference type="ChEBI" id="CHEBI:15378"/>
        <dbReference type="ChEBI" id="CHEBI:30616"/>
        <dbReference type="ChEBI" id="CHEBI:43474"/>
        <dbReference type="ChEBI" id="CHEBI:456216"/>
        <dbReference type="EC" id="5.6.2.4"/>
    </reaction>
</comment>
<dbReference type="SUPFAM" id="SSF52980">
    <property type="entry name" value="Restriction endonuclease-like"/>
    <property type="match status" value="1"/>
</dbReference>
<dbReference type="GO" id="GO:0005829">
    <property type="term" value="C:cytosol"/>
    <property type="evidence" value="ECO:0007669"/>
    <property type="project" value="TreeGrafter"/>
</dbReference>
<keyword evidence="2 15" id="KW-0479">Metal-binding</keyword>
<evidence type="ECO:0000256" key="9">
    <source>
        <dbReference type="ARBA" id="ARBA00022842"/>
    </source>
</evidence>
<keyword evidence="12 15" id="KW-0413">Isomerase</keyword>
<name>A0A1M5P1R9_9ACTN</name>
<evidence type="ECO:0000256" key="5">
    <source>
        <dbReference type="ARBA" id="ARBA00022801"/>
    </source>
</evidence>
<dbReference type="InterPro" id="IPR014017">
    <property type="entry name" value="DNA_helicase_UvrD-like_C"/>
</dbReference>
<organism evidence="20 21">
    <name type="scientific">Jatrophihabitans endophyticus</name>
    <dbReference type="NCBI Taxonomy" id="1206085"/>
    <lineage>
        <taxon>Bacteria</taxon>
        <taxon>Bacillati</taxon>
        <taxon>Actinomycetota</taxon>
        <taxon>Actinomycetes</taxon>
        <taxon>Jatrophihabitantales</taxon>
        <taxon>Jatrophihabitantaceae</taxon>
        <taxon>Jatrophihabitans</taxon>
    </lineage>
</organism>
<dbReference type="HAMAP" id="MF_01485">
    <property type="entry name" value="RecB"/>
    <property type="match status" value="1"/>
</dbReference>
<dbReference type="InterPro" id="IPR011604">
    <property type="entry name" value="PDDEXK-like_dom_sf"/>
</dbReference>
<evidence type="ECO:0000256" key="2">
    <source>
        <dbReference type="ARBA" id="ARBA00022723"/>
    </source>
</evidence>
<dbReference type="PANTHER" id="PTHR11070:SF23">
    <property type="entry name" value="RECBCD ENZYME SUBUNIT RECB"/>
    <property type="match status" value="1"/>
</dbReference>
<feature type="binding site" evidence="15">
    <location>
        <position position="841"/>
    </location>
    <ligand>
        <name>Mg(2+)</name>
        <dbReference type="ChEBI" id="CHEBI:18420"/>
    </ligand>
</feature>
<evidence type="ECO:0000256" key="11">
    <source>
        <dbReference type="ARBA" id="ARBA00023204"/>
    </source>
</evidence>
<dbReference type="InterPro" id="IPR027417">
    <property type="entry name" value="P-loop_NTPase"/>
</dbReference>
<accession>A0A1M5P1R9</accession>
<dbReference type="PANTHER" id="PTHR11070">
    <property type="entry name" value="UVRD / RECB / PCRA DNA HELICASE FAMILY MEMBER"/>
    <property type="match status" value="1"/>
</dbReference>
<dbReference type="InterPro" id="IPR038726">
    <property type="entry name" value="PDDEXK_AddAB-type"/>
</dbReference>
<keyword evidence="21" id="KW-1185">Reference proteome</keyword>
<protein>
    <recommendedName>
        <fullName evidence="15">RecBCD enzyme subunit RecB</fullName>
        <ecNumber evidence="15">3.1.11.5</ecNumber>
        <ecNumber evidence="15">5.6.2.4</ecNumber>
    </recommendedName>
    <alternativeName>
        <fullName evidence="15">DNA 3'-5' helicase subunit RecB</fullName>
    </alternativeName>
    <alternativeName>
        <fullName evidence="15">Exonuclease V subunit RecB</fullName>
        <shortName evidence="15">ExoV subunit RecB</shortName>
    </alternativeName>
    <alternativeName>
        <fullName evidence="15">Helicase/nuclease RecBCD subunit RecB</fullName>
    </alternativeName>
</protein>
<keyword evidence="1 15" id="KW-0540">Nuclease</keyword>
<feature type="compositionally biased region" description="Acidic residues" evidence="17">
    <location>
        <begin position="798"/>
        <end position="808"/>
    </location>
</feature>
<comment type="subunit">
    <text evidence="15">Heterotrimer of RecB, RecC and RecD. All subunits contribute to DNA-binding. Interacts with RecA.</text>
</comment>
<feature type="active site" description="For nuclease activity" evidence="15">
    <location>
        <position position="986"/>
    </location>
</feature>
<keyword evidence="11 15" id="KW-0234">DNA repair</keyword>
<dbReference type="PROSITE" id="PS51217">
    <property type="entry name" value="UVRD_HELICASE_CTER"/>
    <property type="match status" value="1"/>
</dbReference>
<evidence type="ECO:0000256" key="16">
    <source>
        <dbReference type="PROSITE-ProRule" id="PRU00560"/>
    </source>
</evidence>
<dbReference type="GO" id="GO:0016887">
    <property type="term" value="F:ATP hydrolysis activity"/>
    <property type="evidence" value="ECO:0007669"/>
    <property type="project" value="RHEA"/>
</dbReference>
<comment type="domain">
    <text evidence="15">The C-terminal domain has nuclease activity and interacts with RecD. It interacts with RecA, facilitating its loading onto ssDNA.</text>
</comment>
<dbReference type="InterPro" id="IPR014016">
    <property type="entry name" value="UvrD-like_ATP-bd"/>
</dbReference>
<comment type="catalytic activity">
    <reaction evidence="13 15">
        <text>Couples ATP hydrolysis with the unwinding of duplex DNA by translocating in the 3'-5' direction.</text>
        <dbReference type="EC" id="5.6.2.4"/>
    </reaction>
</comment>
<evidence type="ECO:0000256" key="6">
    <source>
        <dbReference type="ARBA" id="ARBA00022806"/>
    </source>
</evidence>
<dbReference type="InterPro" id="IPR004586">
    <property type="entry name" value="RecB"/>
</dbReference>
<keyword evidence="6 15" id="KW-0347">Helicase</keyword>
<dbReference type="STRING" id="1206085.SAMN05443575_2955"/>
<dbReference type="CDD" id="cd22352">
    <property type="entry name" value="RecB_C-like"/>
    <property type="match status" value="1"/>
</dbReference>
<evidence type="ECO:0000313" key="21">
    <source>
        <dbReference type="Proteomes" id="UP000186132"/>
    </source>
</evidence>
<dbReference type="GO" id="GO:0008854">
    <property type="term" value="F:exodeoxyribonuclease V activity"/>
    <property type="evidence" value="ECO:0007669"/>
    <property type="project" value="UniProtKB-EC"/>
</dbReference>
<comment type="miscellaneous">
    <text evidence="15">In the RecBCD complex, RecB has a slow 3'-5' helicase, an exonuclease activity and loads RecA onto ssDNA, RecD has a fast 5'-3' helicase activity, while RecC stimulates the ATPase and processivity of the RecB helicase and contributes to recognition of the Chi site.</text>
</comment>
<dbReference type="GO" id="GO:0005524">
    <property type="term" value="F:ATP binding"/>
    <property type="evidence" value="ECO:0007669"/>
    <property type="project" value="UniProtKB-UniRule"/>
</dbReference>
<dbReference type="SUPFAM" id="SSF52540">
    <property type="entry name" value="P-loop containing nucleoside triphosphate hydrolases"/>
    <property type="match status" value="1"/>
</dbReference>
<dbReference type="GO" id="GO:0000724">
    <property type="term" value="P:double-strand break repair via homologous recombination"/>
    <property type="evidence" value="ECO:0007669"/>
    <property type="project" value="UniProtKB-UniRule"/>
</dbReference>
<evidence type="ECO:0000256" key="3">
    <source>
        <dbReference type="ARBA" id="ARBA00022741"/>
    </source>
</evidence>
<evidence type="ECO:0000256" key="1">
    <source>
        <dbReference type="ARBA" id="ARBA00022722"/>
    </source>
</evidence>
<evidence type="ECO:0000256" key="12">
    <source>
        <dbReference type="ARBA" id="ARBA00023235"/>
    </source>
</evidence>
<dbReference type="RefSeq" id="WP_234971477.1">
    <property type="nucleotide sequence ID" value="NZ_FQVU01000004.1"/>
</dbReference>
<evidence type="ECO:0000256" key="10">
    <source>
        <dbReference type="ARBA" id="ARBA00023125"/>
    </source>
</evidence>
<gene>
    <name evidence="15" type="primary">recB</name>
    <name evidence="20" type="ORF">SAMN05443575_2955</name>
</gene>
<feature type="binding site" evidence="16">
    <location>
        <begin position="20"/>
        <end position="27"/>
    </location>
    <ligand>
        <name>ATP</name>
        <dbReference type="ChEBI" id="CHEBI:30616"/>
    </ligand>
</feature>
<evidence type="ECO:0000256" key="15">
    <source>
        <dbReference type="HAMAP-Rule" id="MF_01485"/>
    </source>
</evidence>
<dbReference type="Gene3D" id="1.10.486.10">
    <property type="entry name" value="PCRA, domain 4"/>
    <property type="match status" value="1"/>
</dbReference>
<feature type="region of interest" description="Nuclease activity, interacts with RecD and RecA" evidence="15">
    <location>
        <begin position="775"/>
        <end position="1095"/>
    </location>
</feature>
<proteinExistence type="inferred from homology"/>
<keyword evidence="4 15" id="KW-0227">DNA damage</keyword>
<dbReference type="EC" id="3.1.11.5" evidence="15"/>
<dbReference type="Gene3D" id="3.90.320.10">
    <property type="match status" value="1"/>
</dbReference>
<feature type="region of interest" description="Disordered" evidence="17">
    <location>
        <begin position="787"/>
        <end position="822"/>
    </location>
</feature>
<dbReference type="Proteomes" id="UP000186132">
    <property type="component" value="Unassembled WGS sequence"/>
</dbReference>
<evidence type="ECO:0000256" key="13">
    <source>
        <dbReference type="ARBA" id="ARBA00034617"/>
    </source>
</evidence>
<dbReference type="GO" id="GO:0009338">
    <property type="term" value="C:exodeoxyribonuclease V complex"/>
    <property type="evidence" value="ECO:0007669"/>
    <property type="project" value="TreeGrafter"/>
</dbReference>
<reference evidence="20 21" key="1">
    <citation type="submission" date="2016-11" db="EMBL/GenBank/DDBJ databases">
        <authorList>
            <person name="Jaros S."/>
            <person name="Januszkiewicz K."/>
            <person name="Wedrychowicz H."/>
        </authorList>
    </citation>
    <scope>NUCLEOTIDE SEQUENCE [LARGE SCALE GENOMIC DNA]</scope>
    <source>
        <strain evidence="20 21">DSM 45627</strain>
    </source>
</reference>
<dbReference type="Pfam" id="PF12705">
    <property type="entry name" value="PDDEXK_1"/>
    <property type="match status" value="1"/>
</dbReference>
<evidence type="ECO:0000256" key="17">
    <source>
        <dbReference type="SAM" id="MobiDB-lite"/>
    </source>
</evidence>
<dbReference type="Gene3D" id="3.40.50.300">
    <property type="entry name" value="P-loop containing nucleotide triphosphate hydrolases"/>
    <property type="match status" value="3"/>
</dbReference>
<keyword evidence="8 15" id="KW-0067">ATP-binding</keyword>
<dbReference type="InterPro" id="IPR011335">
    <property type="entry name" value="Restrct_endonuc-II-like"/>
</dbReference>
<keyword evidence="9 15" id="KW-0460">Magnesium</keyword>
<keyword evidence="7 15" id="KW-0269">Exonuclease</keyword>
<evidence type="ECO:0000259" key="18">
    <source>
        <dbReference type="PROSITE" id="PS51198"/>
    </source>
</evidence>
<evidence type="ECO:0000256" key="4">
    <source>
        <dbReference type="ARBA" id="ARBA00022763"/>
    </source>
</evidence>
<dbReference type="InterPro" id="IPR000212">
    <property type="entry name" value="DNA_helicase_UvrD/REP"/>
</dbReference>
<keyword evidence="3 15" id="KW-0547">Nucleotide-binding</keyword>
<keyword evidence="5 15" id="KW-0378">Hydrolase</keyword>
<comment type="cofactor">
    <cofactor evidence="15">
        <name>Mg(2+)</name>
        <dbReference type="ChEBI" id="CHEBI:18420"/>
    </cofactor>
    <text evidence="15">Binds 1 Mg(2+) ion per subunit.</text>
</comment>
<feature type="domain" description="UvrD-like helicase ATP-binding" evidence="18">
    <location>
        <begin position="1"/>
        <end position="331"/>
    </location>
</feature>
<dbReference type="Pfam" id="PF00580">
    <property type="entry name" value="UvrD-helicase"/>
    <property type="match status" value="1"/>
</dbReference>
<feature type="binding site" evidence="15">
    <location>
        <position position="986"/>
    </location>
    <ligand>
        <name>Mg(2+)</name>
        <dbReference type="ChEBI" id="CHEBI:18420"/>
    </ligand>
</feature>
<keyword evidence="10 15" id="KW-0238">DNA-binding</keyword>
<sequence>MTATFDLLGPLPTGTTVLEASAGTGKTYTIAGLVARYVAAGHVRLDELLVITFGRAATLELRERVRDRLVSARDGLGDAAAARASADELLALLATGSDVEVAARRRRLTEALASFDAATVATTHEFCHQVLHGLGTAGDVDTSATLVENLDDLTVEVTQDLYLRKWARDGAEPPEVTYREALELARAVVRDAQAQLVPVAASADSDADVRRRFADAVRTEVERRKRARQLLSFDDILTRLRTTLAHGSTGAAAAQRLRARYRVVLVDEFQDTDPVQWEILRLAFHGHATLALIGDPKQAIYAFRGADVHAYLGAAELADHRATLGRNWRSDPELLAGLDALFRGASLGDPRIVVTPVAAGHPGRSLAADGAPVRIRALRERQNLPAAQARDLVTADVVAEIVDLLDSGTHLTPRDGPPRPVRPGDIAVITRTGTQLDLVHAALVAVGVPAVQRTTSSVFRTPAGRDWIVLLEALEQPHRAVRVRRLAVTAFVGWDAADLETRDVDALGLRLRHWLRVLTDRGIAALLETVSRDERVPARLLAQQDGERRLTDLRHVGEALHAAATTDGLGLTASLEWLRRRVDESDEDSASERSRRLDSDAAAVQVVTVHASKGLEFPIVHVPFGWDRFVFDPPIPLYHDPDGRRVRSVGGRRGPGFGDAQRRDKSEQFGEDLRLLYVAMTRAQAQVTAWWAPGRNAQCSPLHRLLFADDPAREIAEFTAVPAADVALARLAARAVAGCLSVTEVEPREPRRWHSGGAGAGALEVALLGRAIDTDWRRTSYSALTRGVHESPPISTEAEIEEKDDEPETPTPVGLGDATLREIPSPMDALPGGTAFGTLVHAVFEGLDTTAADLPAELRAQVADQVRRFGPADVPVAELTDALLPSLRTPLGRLTGDRTLADVAPADRLVELGFELPLRGGDRPNGLGLLRDVAQSLRKHLSDDDPLASYAEMLTDPLVGDGVLRGYLNGSIDAVLRVDGRYVIVDYKTNRLGDLERPLTAWDYRGDAMAEAMLHAHYPLQALLYDVALHRYLRWRLPDYDPERHLGGALYLFLRGMCGPGVVAADGTVPGVFAWRPPAALVVELSDVLATGVAA</sequence>
<evidence type="ECO:0000256" key="14">
    <source>
        <dbReference type="ARBA" id="ARBA00048988"/>
    </source>
</evidence>
<dbReference type="PROSITE" id="PS51198">
    <property type="entry name" value="UVRD_HELICASE_ATP_BIND"/>
    <property type="match status" value="1"/>
</dbReference>
<comment type="function">
    <text evidence="15">A helicase/nuclease that prepares dsDNA breaks (DSB) for recombinational DNA repair. Binds to DSBs and unwinds DNA via a highly rapid and processive ATP-dependent bidirectional helicase activity. Unwinds dsDNA until it encounters a Chi (crossover hotspot instigator) sequence from the 3' direction. Cuts ssDNA a few nucleotides 3' to the Chi site. The properties and activities of the enzyme are changed at Chi. The Chi-altered holoenzyme produces a long 3'-ssDNA overhang and facilitates RecA-binding to the ssDNA for homologous DNA recombination and repair. Holoenzyme degrades any linearized DNA that is unable to undergo homologous recombination. In the holoenzyme this subunit contributes ATPase, 3'-5' helicase, exonuclease activity and loads RecA onto ssDNA.</text>
</comment>
<comment type="catalytic activity">
    <reaction evidence="15">
        <text>Exonucleolytic cleavage (in the presence of ATP) in either 5'- to 3'- or 3'- to 5'-direction to yield 5'-phosphooligonucleotides.</text>
        <dbReference type="EC" id="3.1.11.5"/>
    </reaction>
</comment>
<dbReference type="GO" id="GO:0043138">
    <property type="term" value="F:3'-5' DNA helicase activity"/>
    <property type="evidence" value="ECO:0007669"/>
    <property type="project" value="UniProtKB-UniRule"/>
</dbReference>
<evidence type="ECO:0000313" key="20">
    <source>
        <dbReference type="EMBL" id="SHG95784.1"/>
    </source>
</evidence>
<dbReference type="GO" id="GO:0000287">
    <property type="term" value="F:magnesium ion binding"/>
    <property type="evidence" value="ECO:0007669"/>
    <property type="project" value="UniProtKB-UniRule"/>
</dbReference>
<dbReference type="EC" id="5.6.2.4" evidence="15"/>
<dbReference type="AlphaFoldDB" id="A0A1M5P1R9"/>
<dbReference type="GO" id="GO:0003677">
    <property type="term" value="F:DNA binding"/>
    <property type="evidence" value="ECO:0007669"/>
    <property type="project" value="UniProtKB-UniRule"/>
</dbReference>
<evidence type="ECO:0000256" key="7">
    <source>
        <dbReference type="ARBA" id="ARBA00022839"/>
    </source>
</evidence>
<feature type="domain" description="UvrD-like helicase C-terminal" evidence="19">
    <location>
        <begin position="332"/>
        <end position="614"/>
    </location>
</feature>
<feature type="binding site" evidence="15">
    <location>
        <position position="973"/>
    </location>
    <ligand>
        <name>Mg(2+)</name>
        <dbReference type="ChEBI" id="CHEBI:18420"/>
    </ligand>
</feature>
<evidence type="ECO:0000259" key="19">
    <source>
        <dbReference type="PROSITE" id="PS51217"/>
    </source>
</evidence>
<comment type="domain">
    <text evidence="15">The N-terminal DNA-binding domain is a ssDNA-dependent ATPase and has ATP-dependent 3'-5' helicase function. This domain interacts with RecC.</text>
</comment>
<dbReference type="Pfam" id="PF13361">
    <property type="entry name" value="UvrD_C"/>
    <property type="match status" value="1"/>
</dbReference>
<feature type="region of interest" description="DNA-binding and helicase activity, interacts with RecC" evidence="15">
    <location>
        <begin position="1"/>
        <end position="741"/>
    </location>
</feature>
<evidence type="ECO:0000256" key="8">
    <source>
        <dbReference type="ARBA" id="ARBA00022840"/>
    </source>
</evidence>
<dbReference type="EMBL" id="FQVU01000004">
    <property type="protein sequence ID" value="SHG95784.1"/>
    <property type="molecule type" value="Genomic_DNA"/>
</dbReference>
<comment type="similarity">
    <text evidence="15">Belongs to the helicase family. UvrD subfamily.</text>
</comment>